<dbReference type="EMBL" id="MTEJ01000041">
    <property type="protein sequence ID" value="OQX13764.1"/>
    <property type="molecule type" value="Genomic_DNA"/>
</dbReference>
<evidence type="ECO:0000313" key="4">
    <source>
        <dbReference type="Proteomes" id="UP000192491"/>
    </source>
</evidence>
<gene>
    <name evidence="3" type="ORF">BWK73_11285</name>
</gene>
<accession>A0A1Y1QUH9</accession>
<organism evidence="3 4">
    <name type="scientific">Thiothrix lacustris</name>
    <dbReference type="NCBI Taxonomy" id="525917"/>
    <lineage>
        <taxon>Bacteria</taxon>
        <taxon>Pseudomonadati</taxon>
        <taxon>Pseudomonadota</taxon>
        <taxon>Gammaproteobacteria</taxon>
        <taxon>Thiotrichales</taxon>
        <taxon>Thiotrichaceae</taxon>
        <taxon>Thiothrix</taxon>
    </lineage>
</organism>
<dbReference type="PANTHER" id="PTHR45947">
    <property type="entry name" value="SULFOQUINOVOSYL TRANSFERASE SQD2"/>
    <property type="match status" value="1"/>
</dbReference>
<dbReference type="Pfam" id="PF00534">
    <property type="entry name" value="Glycos_transf_1"/>
    <property type="match status" value="1"/>
</dbReference>
<dbReference type="Proteomes" id="UP000192491">
    <property type="component" value="Unassembled WGS sequence"/>
</dbReference>
<reference evidence="3 4" key="1">
    <citation type="submission" date="2017-01" db="EMBL/GenBank/DDBJ databases">
        <title>Novel large sulfur bacteria in the metagenomes of groundwater-fed chemosynthetic microbial mats in the Lake Huron basin.</title>
        <authorList>
            <person name="Sharrar A.M."/>
            <person name="Flood B.E."/>
            <person name="Bailey J.V."/>
            <person name="Jones D.S."/>
            <person name="Biddanda B."/>
            <person name="Ruberg S.A."/>
            <person name="Marcus D.N."/>
            <person name="Dick G.J."/>
        </authorList>
    </citation>
    <scope>NUCLEOTIDE SEQUENCE [LARGE SCALE GENOMIC DNA]</scope>
    <source>
        <strain evidence="3">A8</strain>
    </source>
</reference>
<evidence type="ECO:0000259" key="1">
    <source>
        <dbReference type="Pfam" id="PF00534"/>
    </source>
</evidence>
<sequence length="371" mass="42558">MQVALVHEWFNEVAGSEKCVGEFNTLYPNADIFSLVDWLDDTSRESLLGGKKTQTSFIQRLPFARKHFRQYLPLFPIAIEQFNLDKYDLVLSSSHLVAKGVLTHHGQLHVCYCHTPVRYAWDMYHDYLRGGNLQNSSIKSWLSRRTLHHLRLWDVLSSNRVDHFIANSHYIRKRIQKIYRREAHVIYPPVDTLRFSLSTDKDDYYLAFSRLVPYKRIDLIVQAFAHTKRKLVVVGNGPEMERLRGMATPNIEFLGFQDDQRVAILMQQAKALVFAALEDFGIIPVEAQACGTPVICLNQGGTAETVIHGKTGIHFPEQSVAAIRQAVDEFETRQHQLLDAASISELAQQFSVTRFRLDINQHIAQLLAQKT</sequence>
<dbReference type="CDD" id="cd03804">
    <property type="entry name" value="GT4_WbaZ-like"/>
    <property type="match status" value="1"/>
</dbReference>
<dbReference type="Pfam" id="PF13439">
    <property type="entry name" value="Glyco_transf_4"/>
    <property type="match status" value="1"/>
</dbReference>
<dbReference type="InterPro" id="IPR001296">
    <property type="entry name" value="Glyco_trans_1"/>
</dbReference>
<protein>
    <submittedName>
        <fullName evidence="3">Glycosyl transferase family 1</fullName>
    </submittedName>
</protein>
<keyword evidence="3" id="KW-0808">Transferase</keyword>
<dbReference type="InterPro" id="IPR050194">
    <property type="entry name" value="Glycosyltransferase_grp1"/>
</dbReference>
<dbReference type="GO" id="GO:0016757">
    <property type="term" value="F:glycosyltransferase activity"/>
    <property type="evidence" value="ECO:0007669"/>
    <property type="project" value="InterPro"/>
</dbReference>
<name>A0A1Y1QUH9_9GAMM</name>
<dbReference type="AlphaFoldDB" id="A0A1Y1QUH9"/>
<feature type="domain" description="Glycosyltransferase subfamily 4-like N-terminal" evidence="2">
    <location>
        <begin position="54"/>
        <end position="192"/>
    </location>
</feature>
<dbReference type="InterPro" id="IPR028098">
    <property type="entry name" value="Glyco_trans_4-like_N"/>
</dbReference>
<dbReference type="SUPFAM" id="SSF53756">
    <property type="entry name" value="UDP-Glycosyltransferase/glycogen phosphorylase"/>
    <property type="match status" value="1"/>
</dbReference>
<dbReference type="Gene3D" id="3.40.50.2000">
    <property type="entry name" value="Glycogen Phosphorylase B"/>
    <property type="match status" value="2"/>
</dbReference>
<evidence type="ECO:0000313" key="3">
    <source>
        <dbReference type="EMBL" id="OQX13764.1"/>
    </source>
</evidence>
<evidence type="ECO:0000259" key="2">
    <source>
        <dbReference type="Pfam" id="PF13439"/>
    </source>
</evidence>
<comment type="caution">
    <text evidence="3">The sequence shown here is derived from an EMBL/GenBank/DDBJ whole genome shotgun (WGS) entry which is preliminary data.</text>
</comment>
<dbReference type="PANTHER" id="PTHR45947:SF3">
    <property type="entry name" value="SULFOQUINOVOSYL TRANSFERASE SQD2"/>
    <property type="match status" value="1"/>
</dbReference>
<feature type="domain" description="Glycosyl transferase family 1" evidence="1">
    <location>
        <begin position="194"/>
        <end position="334"/>
    </location>
</feature>
<proteinExistence type="predicted"/>